<evidence type="ECO:0000313" key="1">
    <source>
        <dbReference type="EMBL" id="RNA35578.1"/>
    </source>
</evidence>
<evidence type="ECO:0000313" key="2">
    <source>
        <dbReference type="Proteomes" id="UP000276133"/>
    </source>
</evidence>
<sequence>MDYPRKTKNWLCLALDPPRTPMSKDTPPKKNYLKCRHRLKLYHHSQNYLPKYQITLVTWEQAPKTLEPALQSQCILESDPLMNMMNILSIKSLTFGNSQYMDNTILRSFLNISDKKYTNIWNQRVKIYKNHYIKSYFRPDCPISFRFKIKKINIKIRKIHFYLKMNEYKKINHFDVDLIMNHLDKACLVMFSIYFLNIIKN</sequence>
<dbReference type="Proteomes" id="UP000276133">
    <property type="component" value="Unassembled WGS sequence"/>
</dbReference>
<dbReference type="EMBL" id="REGN01001311">
    <property type="protein sequence ID" value="RNA35578.1"/>
    <property type="molecule type" value="Genomic_DNA"/>
</dbReference>
<protein>
    <submittedName>
        <fullName evidence="1">Uncharacterized protein</fullName>
    </submittedName>
</protein>
<reference evidence="1 2" key="1">
    <citation type="journal article" date="2018" name="Sci. Rep.">
        <title>Genomic signatures of local adaptation to the degree of environmental predictability in rotifers.</title>
        <authorList>
            <person name="Franch-Gras L."/>
            <person name="Hahn C."/>
            <person name="Garcia-Roger E.M."/>
            <person name="Carmona M.J."/>
            <person name="Serra M."/>
            <person name="Gomez A."/>
        </authorList>
    </citation>
    <scope>NUCLEOTIDE SEQUENCE [LARGE SCALE GENOMIC DNA]</scope>
    <source>
        <strain evidence="1">HYR1</strain>
    </source>
</reference>
<proteinExistence type="predicted"/>
<comment type="caution">
    <text evidence="1">The sequence shown here is derived from an EMBL/GenBank/DDBJ whole genome shotgun (WGS) entry which is preliminary data.</text>
</comment>
<accession>A0A3M7SJ63</accession>
<gene>
    <name evidence="1" type="ORF">BpHYR1_024021</name>
</gene>
<keyword evidence="2" id="KW-1185">Reference proteome</keyword>
<dbReference type="AlphaFoldDB" id="A0A3M7SJ63"/>
<organism evidence="1 2">
    <name type="scientific">Brachionus plicatilis</name>
    <name type="common">Marine rotifer</name>
    <name type="synonym">Brachionus muelleri</name>
    <dbReference type="NCBI Taxonomy" id="10195"/>
    <lineage>
        <taxon>Eukaryota</taxon>
        <taxon>Metazoa</taxon>
        <taxon>Spiralia</taxon>
        <taxon>Gnathifera</taxon>
        <taxon>Rotifera</taxon>
        <taxon>Eurotatoria</taxon>
        <taxon>Monogononta</taxon>
        <taxon>Pseudotrocha</taxon>
        <taxon>Ploima</taxon>
        <taxon>Brachionidae</taxon>
        <taxon>Brachionus</taxon>
    </lineage>
</organism>
<name>A0A3M7SJ63_BRAPC</name>